<feature type="transmembrane region" description="Helical" evidence="8">
    <location>
        <begin position="387"/>
        <end position="406"/>
    </location>
</feature>
<dbReference type="InterPro" id="IPR004698">
    <property type="entry name" value="Zn/Fe_permease_fun/pln"/>
</dbReference>
<evidence type="ECO:0000256" key="4">
    <source>
        <dbReference type="ARBA" id="ARBA00022692"/>
    </source>
</evidence>
<feature type="transmembrane region" description="Helical" evidence="8">
    <location>
        <begin position="345"/>
        <end position="367"/>
    </location>
</feature>
<keyword evidence="10" id="KW-1185">Reference proteome</keyword>
<dbReference type="NCBIfam" id="TIGR00820">
    <property type="entry name" value="zip"/>
    <property type="match status" value="1"/>
</dbReference>
<comment type="similarity">
    <text evidence="2 8">Belongs to the ZIP transporter (TC 2.A.5) family.</text>
</comment>
<dbReference type="InterPro" id="IPR003689">
    <property type="entry name" value="ZIP"/>
</dbReference>
<reference evidence="9 10" key="1">
    <citation type="journal article" date="2021" name="Hortic Res">
        <title>Chromosome-scale assembly of the Dendrobium chrysotoxum genome enhances the understanding of orchid evolution.</title>
        <authorList>
            <person name="Zhang Y."/>
            <person name="Zhang G.Q."/>
            <person name="Zhang D."/>
            <person name="Liu X.D."/>
            <person name="Xu X.Y."/>
            <person name="Sun W.H."/>
            <person name="Yu X."/>
            <person name="Zhu X."/>
            <person name="Wang Z.W."/>
            <person name="Zhao X."/>
            <person name="Zhong W.Y."/>
            <person name="Chen H."/>
            <person name="Yin W.L."/>
            <person name="Huang T."/>
            <person name="Niu S.C."/>
            <person name="Liu Z.J."/>
        </authorList>
    </citation>
    <scope>NUCLEOTIDE SEQUENCE [LARGE SCALE GENOMIC DNA]</scope>
    <source>
        <strain evidence="9">Lindl</strain>
    </source>
</reference>
<dbReference type="Pfam" id="PF02535">
    <property type="entry name" value="Zip"/>
    <property type="match status" value="2"/>
</dbReference>
<evidence type="ECO:0008006" key="11">
    <source>
        <dbReference type="Google" id="ProtNLM"/>
    </source>
</evidence>
<keyword evidence="5 8" id="KW-1133">Transmembrane helix</keyword>
<feature type="transmembrane region" description="Helical" evidence="8">
    <location>
        <begin position="83"/>
        <end position="103"/>
    </location>
</feature>
<evidence type="ECO:0000313" key="9">
    <source>
        <dbReference type="EMBL" id="KAH0450021.1"/>
    </source>
</evidence>
<feature type="transmembrane region" description="Helical" evidence="8">
    <location>
        <begin position="418"/>
        <end position="437"/>
    </location>
</feature>
<proteinExistence type="inferred from homology"/>
<feature type="transmembrane region" description="Helical" evidence="8">
    <location>
        <begin position="115"/>
        <end position="136"/>
    </location>
</feature>
<keyword evidence="6 8" id="KW-0406">Ion transport</keyword>
<dbReference type="Proteomes" id="UP000775213">
    <property type="component" value="Unassembled WGS sequence"/>
</dbReference>
<dbReference type="GO" id="GO:0005385">
    <property type="term" value="F:zinc ion transmembrane transporter activity"/>
    <property type="evidence" value="ECO:0007669"/>
    <property type="project" value="InterPro"/>
</dbReference>
<evidence type="ECO:0000256" key="5">
    <source>
        <dbReference type="ARBA" id="ARBA00022989"/>
    </source>
</evidence>
<keyword evidence="4 8" id="KW-0812">Transmembrane</keyword>
<evidence type="ECO:0000256" key="2">
    <source>
        <dbReference type="ARBA" id="ARBA00006939"/>
    </source>
</evidence>
<dbReference type="PANTHER" id="PTHR11040:SF44">
    <property type="entry name" value="PROTEIN ZNTC-RELATED"/>
    <property type="match status" value="1"/>
</dbReference>
<comment type="caution">
    <text evidence="9">The sequence shown here is derived from an EMBL/GenBank/DDBJ whole genome shotgun (WGS) entry which is preliminary data.</text>
</comment>
<name>A0AAV7G1Q4_DENCH</name>
<feature type="transmembrane region" description="Helical" evidence="8">
    <location>
        <begin position="156"/>
        <end position="176"/>
    </location>
</feature>
<accession>A0AAV7G1Q4</accession>
<comment type="caution">
    <text evidence="8">Lacks conserved residue(s) required for the propagation of feature annotation.</text>
</comment>
<keyword evidence="7 8" id="KW-0472">Membrane</keyword>
<evidence type="ECO:0000256" key="7">
    <source>
        <dbReference type="ARBA" id="ARBA00023136"/>
    </source>
</evidence>
<dbReference type="GO" id="GO:0005886">
    <property type="term" value="C:plasma membrane"/>
    <property type="evidence" value="ECO:0007669"/>
    <property type="project" value="TreeGrafter"/>
</dbReference>
<dbReference type="EMBL" id="JAGFBR010000018">
    <property type="protein sequence ID" value="KAH0450021.1"/>
    <property type="molecule type" value="Genomic_DNA"/>
</dbReference>
<gene>
    <name evidence="9" type="ORF">IEQ34_020713</name>
</gene>
<dbReference type="AlphaFoldDB" id="A0AAV7G1Q4"/>
<evidence type="ECO:0000313" key="10">
    <source>
        <dbReference type="Proteomes" id="UP000775213"/>
    </source>
</evidence>
<evidence type="ECO:0000256" key="3">
    <source>
        <dbReference type="ARBA" id="ARBA00022448"/>
    </source>
</evidence>
<comment type="subcellular location">
    <subcellularLocation>
        <location evidence="1 8">Membrane</location>
        <topology evidence="1 8">Multi-pass membrane protein</topology>
    </subcellularLocation>
</comment>
<evidence type="ECO:0000256" key="8">
    <source>
        <dbReference type="RuleBase" id="RU362088"/>
    </source>
</evidence>
<organism evidence="9 10">
    <name type="scientific">Dendrobium chrysotoxum</name>
    <name type="common">Orchid</name>
    <dbReference type="NCBI Taxonomy" id="161865"/>
    <lineage>
        <taxon>Eukaryota</taxon>
        <taxon>Viridiplantae</taxon>
        <taxon>Streptophyta</taxon>
        <taxon>Embryophyta</taxon>
        <taxon>Tracheophyta</taxon>
        <taxon>Spermatophyta</taxon>
        <taxon>Magnoliopsida</taxon>
        <taxon>Liliopsida</taxon>
        <taxon>Asparagales</taxon>
        <taxon>Orchidaceae</taxon>
        <taxon>Epidendroideae</taxon>
        <taxon>Malaxideae</taxon>
        <taxon>Dendrobiinae</taxon>
        <taxon>Dendrobium</taxon>
    </lineage>
</organism>
<evidence type="ECO:0000256" key="1">
    <source>
        <dbReference type="ARBA" id="ARBA00004141"/>
    </source>
</evidence>
<dbReference type="PANTHER" id="PTHR11040">
    <property type="entry name" value="ZINC/IRON TRANSPORTER"/>
    <property type="match status" value="1"/>
</dbReference>
<keyword evidence="3 8" id="KW-0813">Transport</keyword>
<sequence length="438" mass="46701">MRHEVANQAGKNLFEKRVLRLPLPYKEPEPLFLLSGIRHKSRLYTETLIQQATASLSASSCSYGNGKIGDACRDDGAAFRLKMMAVGAILIAGIGGVAIPLVGRKRRILRTDGSLFVFAKAFAAGVILATGFVHMLHDAQTALTDPCLPVSPWQRFPFSGFFAMLAALGTLVVDFASTQMYERKHREEQIGLKAAAAAAAAATSSDSIVAAAPEFDEEFGDGEDPMHIVGIHAHAASHRHSHSHPHGHVHAHDDEGQVSSHVRHVVVSQILELGIVSHSVIIGLSLGVSQSPCTIRPLIAALSFHQFFEGFALGGCISQVELIILGSIEVDSCGVVQAQFKNSAAAMMASFFAITTPAGVGVGTALARQYNYRSPRALVVEGLLDSVSAGILIYMALVDLIAADFLSHRMSCNFRMQVASYVALFLGAASMSSLAVWA</sequence>
<protein>
    <recommendedName>
        <fullName evidence="11">Zinc transporter 4, chloroplastic</fullName>
    </recommendedName>
</protein>
<evidence type="ECO:0000256" key="6">
    <source>
        <dbReference type="ARBA" id="ARBA00023065"/>
    </source>
</evidence>